<organism evidence="2 3">
    <name type="scientific">Nyssa sinensis</name>
    <dbReference type="NCBI Taxonomy" id="561372"/>
    <lineage>
        <taxon>Eukaryota</taxon>
        <taxon>Viridiplantae</taxon>
        <taxon>Streptophyta</taxon>
        <taxon>Embryophyta</taxon>
        <taxon>Tracheophyta</taxon>
        <taxon>Spermatophyta</taxon>
        <taxon>Magnoliopsida</taxon>
        <taxon>eudicotyledons</taxon>
        <taxon>Gunneridae</taxon>
        <taxon>Pentapetalae</taxon>
        <taxon>asterids</taxon>
        <taxon>Cornales</taxon>
        <taxon>Nyssaceae</taxon>
        <taxon>Nyssa</taxon>
    </lineage>
</organism>
<evidence type="ECO:0000256" key="1">
    <source>
        <dbReference type="SAM" id="MobiDB-lite"/>
    </source>
</evidence>
<feature type="region of interest" description="Disordered" evidence="1">
    <location>
        <begin position="34"/>
        <end position="78"/>
    </location>
</feature>
<gene>
    <name evidence="2" type="ORF">F0562_018577</name>
</gene>
<accession>A0A5J4ZDI0</accession>
<reference evidence="2 3" key="1">
    <citation type="submission" date="2019-09" db="EMBL/GenBank/DDBJ databases">
        <title>A chromosome-level genome assembly of the Chinese tupelo Nyssa sinensis.</title>
        <authorList>
            <person name="Yang X."/>
            <person name="Kang M."/>
            <person name="Yang Y."/>
            <person name="Xiong H."/>
            <person name="Wang M."/>
            <person name="Zhang Z."/>
            <person name="Wang Z."/>
            <person name="Wu H."/>
            <person name="Ma T."/>
            <person name="Liu J."/>
            <person name="Xi Z."/>
        </authorList>
    </citation>
    <scope>NUCLEOTIDE SEQUENCE [LARGE SCALE GENOMIC DNA]</scope>
    <source>
        <strain evidence="2">J267</strain>
        <tissue evidence="2">Leaf</tissue>
    </source>
</reference>
<dbReference type="Proteomes" id="UP000325577">
    <property type="component" value="Linkage Group LG9"/>
</dbReference>
<proteinExistence type="predicted"/>
<sequence length="168" mass="19580">MDYYTSVAKRTRSQRDKYYKELYYELMRKKGKFPTSKKDELRKTNHSLGGTSPVNSVSSRTRSASRIRQPERNIDLGFDHDNQCEEMEVDGKRNKMEVPDAKIEHKSKPGPHKGDDVFDVDDDLCEEIEVEGRDGNGFDDQCKENEIKEVLDRDLKTEFEVKARTPKK</sequence>
<feature type="compositionally biased region" description="Polar residues" evidence="1">
    <location>
        <begin position="46"/>
        <end position="66"/>
    </location>
</feature>
<name>A0A5J4ZDI0_9ASTE</name>
<evidence type="ECO:0000313" key="2">
    <source>
        <dbReference type="EMBL" id="KAA8515812.1"/>
    </source>
</evidence>
<keyword evidence="3" id="KW-1185">Reference proteome</keyword>
<dbReference type="AlphaFoldDB" id="A0A5J4ZDI0"/>
<evidence type="ECO:0000313" key="3">
    <source>
        <dbReference type="Proteomes" id="UP000325577"/>
    </source>
</evidence>
<dbReference type="EMBL" id="CM018052">
    <property type="protein sequence ID" value="KAA8515812.1"/>
    <property type="molecule type" value="Genomic_DNA"/>
</dbReference>
<feature type="compositionally biased region" description="Basic and acidic residues" evidence="1">
    <location>
        <begin position="68"/>
        <end position="78"/>
    </location>
</feature>
<protein>
    <submittedName>
        <fullName evidence="2">Uncharacterized protein</fullName>
    </submittedName>
</protein>